<dbReference type="RefSeq" id="WP_044010031.1">
    <property type="nucleotide sequence ID" value="NZ_AWTT01000004.1"/>
</dbReference>
<dbReference type="Pfam" id="PF00708">
    <property type="entry name" value="Acylphosphatase"/>
    <property type="match status" value="1"/>
</dbReference>
<accession>A0A0D0Y781</accession>
<dbReference type="GO" id="GO:0003998">
    <property type="term" value="F:acylphosphatase activity"/>
    <property type="evidence" value="ECO:0007669"/>
    <property type="project" value="UniProtKB-EC"/>
</dbReference>
<evidence type="ECO:0000256" key="6">
    <source>
        <dbReference type="RuleBase" id="RU004168"/>
    </source>
</evidence>
<dbReference type="AlphaFoldDB" id="A0A0D0Y781"/>
<protein>
    <recommendedName>
        <fullName evidence="3 5">acylphosphatase</fullName>
        <ecNumber evidence="2 5">3.6.1.7</ecNumber>
    </recommendedName>
</protein>
<keyword evidence="9" id="KW-1185">Reference proteome</keyword>
<dbReference type="Gene3D" id="3.30.70.100">
    <property type="match status" value="1"/>
</dbReference>
<dbReference type="PROSITE" id="PS51160">
    <property type="entry name" value="ACYLPHOSPHATASE_3"/>
    <property type="match status" value="1"/>
</dbReference>
<gene>
    <name evidence="8" type="primary">acyP</name>
    <name evidence="8" type="ORF">WDC_0300</name>
</gene>
<dbReference type="PRINTS" id="PR00112">
    <property type="entry name" value="ACYLPHPHTASE"/>
</dbReference>
<comment type="caution">
    <text evidence="8">The sequence shown here is derived from an EMBL/GenBank/DDBJ whole genome shotgun (WGS) entry which is preliminary data.</text>
</comment>
<feature type="active site" evidence="5">
    <location>
        <position position="18"/>
    </location>
</feature>
<evidence type="ECO:0000259" key="7">
    <source>
        <dbReference type="PROSITE" id="PS51160"/>
    </source>
</evidence>
<dbReference type="GO" id="GO:0051604">
    <property type="term" value="P:protein maturation"/>
    <property type="evidence" value="ECO:0007669"/>
    <property type="project" value="TreeGrafter"/>
</dbReference>
<evidence type="ECO:0000256" key="5">
    <source>
        <dbReference type="PROSITE-ProRule" id="PRU00520"/>
    </source>
</evidence>
<comment type="catalytic activity">
    <reaction evidence="4 5">
        <text>an acyl phosphate + H2O = a carboxylate + phosphate + H(+)</text>
        <dbReference type="Rhea" id="RHEA:14965"/>
        <dbReference type="ChEBI" id="CHEBI:15377"/>
        <dbReference type="ChEBI" id="CHEBI:15378"/>
        <dbReference type="ChEBI" id="CHEBI:29067"/>
        <dbReference type="ChEBI" id="CHEBI:43474"/>
        <dbReference type="ChEBI" id="CHEBI:59918"/>
        <dbReference type="EC" id="3.6.1.7"/>
    </reaction>
</comment>
<proteinExistence type="inferred from homology"/>
<dbReference type="GO" id="GO:0008270">
    <property type="term" value="F:zinc ion binding"/>
    <property type="evidence" value="ECO:0007669"/>
    <property type="project" value="TreeGrafter"/>
</dbReference>
<feature type="active site" evidence="5">
    <location>
        <position position="36"/>
    </location>
</feature>
<comment type="similarity">
    <text evidence="1 6">Belongs to the acylphosphatase family.</text>
</comment>
<dbReference type="STRING" id="1335616.WDC_0300"/>
<dbReference type="InterPro" id="IPR001792">
    <property type="entry name" value="Acylphosphatase-like_dom"/>
</dbReference>
<dbReference type="PANTHER" id="PTHR42959:SF1">
    <property type="entry name" value="CARBAMOYLTRANSFERASE HYPF"/>
    <property type="match status" value="1"/>
</dbReference>
<keyword evidence="5" id="KW-0378">Hydrolase</keyword>
<dbReference type="OrthoDB" id="9808093at2"/>
<dbReference type="EC" id="3.6.1.7" evidence="2 5"/>
<dbReference type="SUPFAM" id="SSF54975">
    <property type="entry name" value="Acylphosphatase/BLUF domain-like"/>
    <property type="match status" value="1"/>
</dbReference>
<evidence type="ECO:0000256" key="4">
    <source>
        <dbReference type="ARBA" id="ARBA00047645"/>
    </source>
</evidence>
<dbReference type="PROSITE" id="PS00150">
    <property type="entry name" value="ACYLPHOSPHATASE_1"/>
    <property type="match status" value="1"/>
</dbReference>
<dbReference type="InterPro" id="IPR036046">
    <property type="entry name" value="Acylphosphatase-like_dom_sf"/>
</dbReference>
<dbReference type="InterPro" id="IPR020456">
    <property type="entry name" value="Acylphosphatase"/>
</dbReference>
<evidence type="ECO:0000313" key="9">
    <source>
        <dbReference type="Proteomes" id="UP000032279"/>
    </source>
</evidence>
<dbReference type="EMBL" id="AWTT01000004">
    <property type="protein sequence ID" value="KIS04098.1"/>
    <property type="molecule type" value="Genomic_DNA"/>
</dbReference>
<dbReference type="Proteomes" id="UP000032279">
    <property type="component" value="Unassembled WGS sequence"/>
</dbReference>
<evidence type="ECO:0000256" key="2">
    <source>
        <dbReference type="ARBA" id="ARBA00012150"/>
    </source>
</evidence>
<organism evidence="8 9">
    <name type="scientific">Paucilactobacillus wasatchensis</name>
    <dbReference type="NCBI Taxonomy" id="1335616"/>
    <lineage>
        <taxon>Bacteria</taxon>
        <taxon>Bacillati</taxon>
        <taxon>Bacillota</taxon>
        <taxon>Bacilli</taxon>
        <taxon>Lactobacillales</taxon>
        <taxon>Lactobacillaceae</taxon>
        <taxon>Paucilactobacillus</taxon>
    </lineage>
</organism>
<dbReference type="InterPro" id="IPR051060">
    <property type="entry name" value="Carbamoyltrans_HypF-like"/>
</dbReference>
<sequence>MKAINLSITGIVQGVGFRYTTLRLARQLEVTGFVTNRDNGSVYIEVQGTEQQLKHFTTAIQQTSSPFARIDQIAIKQQSLKSFNQFEIR</sequence>
<evidence type="ECO:0000256" key="3">
    <source>
        <dbReference type="ARBA" id="ARBA00015991"/>
    </source>
</evidence>
<evidence type="ECO:0000256" key="1">
    <source>
        <dbReference type="ARBA" id="ARBA00005614"/>
    </source>
</evidence>
<dbReference type="InterPro" id="IPR017968">
    <property type="entry name" value="Acylphosphatase_CS"/>
</dbReference>
<dbReference type="PATRIC" id="fig|1335616.4.peg.300"/>
<feature type="domain" description="Acylphosphatase-like" evidence="7">
    <location>
        <begin position="3"/>
        <end position="89"/>
    </location>
</feature>
<reference evidence="8 9" key="1">
    <citation type="submission" date="2013-08" db="EMBL/GenBank/DDBJ databases">
        <title>Lactobacillus wasatchii sp. WDC04, a late gas producing bacteria isolated from aged chedder cheese.</title>
        <authorList>
            <person name="Oberg C.J."/>
            <person name="Culumber M."/>
            <person name="McMahon D.J."/>
            <person name="Broadbent J.R."/>
            <person name="Oberg T.S."/>
            <person name="Ortaki F."/>
        </authorList>
    </citation>
    <scope>NUCLEOTIDE SEQUENCE [LARGE SCALE GENOMIC DNA]</scope>
    <source>
        <strain evidence="8 9">WDC04</strain>
    </source>
</reference>
<name>A0A0D0Y781_9LACO</name>
<evidence type="ECO:0000313" key="8">
    <source>
        <dbReference type="EMBL" id="KIS04098.1"/>
    </source>
</evidence>
<dbReference type="GO" id="GO:0016743">
    <property type="term" value="F:carboxyl- or carbamoyltransferase activity"/>
    <property type="evidence" value="ECO:0007669"/>
    <property type="project" value="TreeGrafter"/>
</dbReference>
<dbReference type="PANTHER" id="PTHR42959">
    <property type="entry name" value="CARBAMOYLTRANSFERASE"/>
    <property type="match status" value="1"/>
</dbReference>